<accession>A0AAW1HSK2</accession>
<name>A0AAW1HSK2_POPJA</name>
<comment type="caution">
    <text evidence="1">The sequence shown here is derived from an EMBL/GenBank/DDBJ whole genome shotgun (WGS) entry which is preliminary data.</text>
</comment>
<dbReference type="EMBL" id="JASPKY010001015">
    <property type="protein sequence ID" value="KAK9679495.1"/>
    <property type="molecule type" value="Genomic_DNA"/>
</dbReference>
<sequence>MDEFGKSVRPRGVDMAKVIPVIETRSIRGRGEEDDPVREVFQYWDFDGKLLAERDSFKEGWSGQYAQYGHSLSACGVGDNCKNGKVVSQKA</sequence>
<dbReference type="AlphaFoldDB" id="A0AAW1HSK2"/>
<reference evidence="1 2" key="1">
    <citation type="journal article" date="2024" name="BMC Genomics">
        <title>De novo assembly and annotation of Popillia japonica's genome with initial clues to its potential as an invasive pest.</title>
        <authorList>
            <person name="Cucini C."/>
            <person name="Boschi S."/>
            <person name="Funari R."/>
            <person name="Cardaioli E."/>
            <person name="Iannotti N."/>
            <person name="Marturano G."/>
            <person name="Paoli F."/>
            <person name="Bruttini M."/>
            <person name="Carapelli A."/>
            <person name="Frati F."/>
            <person name="Nardi F."/>
        </authorList>
    </citation>
    <scope>NUCLEOTIDE SEQUENCE [LARGE SCALE GENOMIC DNA]</scope>
    <source>
        <strain evidence="1">DMR45628</strain>
    </source>
</reference>
<gene>
    <name evidence="1" type="ORF">QE152_g40009</name>
</gene>
<keyword evidence="2" id="KW-1185">Reference proteome</keyword>
<evidence type="ECO:0000313" key="1">
    <source>
        <dbReference type="EMBL" id="KAK9679495.1"/>
    </source>
</evidence>
<organism evidence="1 2">
    <name type="scientific">Popillia japonica</name>
    <name type="common">Japanese beetle</name>
    <dbReference type="NCBI Taxonomy" id="7064"/>
    <lineage>
        <taxon>Eukaryota</taxon>
        <taxon>Metazoa</taxon>
        <taxon>Ecdysozoa</taxon>
        <taxon>Arthropoda</taxon>
        <taxon>Hexapoda</taxon>
        <taxon>Insecta</taxon>
        <taxon>Pterygota</taxon>
        <taxon>Neoptera</taxon>
        <taxon>Endopterygota</taxon>
        <taxon>Coleoptera</taxon>
        <taxon>Polyphaga</taxon>
        <taxon>Scarabaeiformia</taxon>
        <taxon>Scarabaeidae</taxon>
        <taxon>Rutelinae</taxon>
        <taxon>Popillia</taxon>
    </lineage>
</organism>
<proteinExistence type="predicted"/>
<dbReference type="Proteomes" id="UP001458880">
    <property type="component" value="Unassembled WGS sequence"/>
</dbReference>
<protein>
    <submittedName>
        <fullName evidence="1">Uncharacterized protein</fullName>
    </submittedName>
</protein>
<evidence type="ECO:0000313" key="2">
    <source>
        <dbReference type="Proteomes" id="UP001458880"/>
    </source>
</evidence>